<dbReference type="EMBL" id="OK337614">
    <property type="protein sequence ID" value="UNP64442.1"/>
    <property type="molecule type" value="Genomic_DNA"/>
</dbReference>
<dbReference type="Proteomes" id="UP001142430">
    <property type="component" value="Segment"/>
</dbReference>
<protein>
    <submittedName>
        <fullName evidence="1">Uncharacterized protein</fullName>
    </submittedName>
</protein>
<name>A0A9Q8QWU7_9GAMA</name>
<accession>A0A9Q8QWU7</accession>
<organism evidence="1 2">
    <name type="scientific">Saguinine gammaherpesvirus 1</name>
    <dbReference type="NCBI Taxonomy" id="2169901"/>
    <lineage>
        <taxon>Viruses</taxon>
        <taxon>Duplodnaviria</taxon>
        <taxon>Heunggongvirae</taxon>
        <taxon>Peploviricota</taxon>
        <taxon>Herviviricetes</taxon>
        <taxon>Herpesvirales</taxon>
        <taxon>Orthoherpesviridae</taxon>
        <taxon>Gammaherpesvirinae</taxon>
    </lineage>
</organism>
<proteinExistence type="predicted"/>
<evidence type="ECO:0000313" key="2">
    <source>
        <dbReference type="Proteomes" id="UP001142430"/>
    </source>
</evidence>
<evidence type="ECO:0000313" key="1">
    <source>
        <dbReference type="EMBL" id="UNP64442.1"/>
    </source>
</evidence>
<sequence length="80" mass="9200">MAAPLNQEKRELRHNFLLQSTPKIKHITIPLLFTCFQRWCCQAVNPKGGLHSLRVTVCKTTRVVSLPKKKTLPLFRSTTQ</sequence>
<reference evidence="1" key="1">
    <citation type="submission" date="2021-09" db="EMBL/GenBank/DDBJ databases">
        <title>The complete genome of the Saguinine gammaherpesvirus 1 (SgGHV-1).</title>
        <authorList>
            <person name="Marti-Carreras J."/>
            <person name="Maes P."/>
        </authorList>
    </citation>
    <scope>NUCLEOTIDE SEQUENCE</scope>
    <source>
        <strain evidence="1">S338D</strain>
    </source>
</reference>